<name>A0A820RUB0_9BILA</name>
<keyword evidence="2" id="KW-1185">Reference proteome</keyword>
<evidence type="ECO:0000313" key="1">
    <source>
        <dbReference type="EMBL" id="CAF4440380.1"/>
    </source>
</evidence>
<gene>
    <name evidence="1" type="ORF">UJA718_LOCUS22046</name>
</gene>
<protein>
    <submittedName>
        <fullName evidence="1">Uncharacterized protein</fullName>
    </submittedName>
</protein>
<dbReference type="EMBL" id="CAJOBP010004445">
    <property type="protein sequence ID" value="CAF4440380.1"/>
    <property type="molecule type" value="Genomic_DNA"/>
</dbReference>
<evidence type="ECO:0000313" key="2">
    <source>
        <dbReference type="Proteomes" id="UP000663873"/>
    </source>
</evidence>
<accession>A0A820RUB0</accession>
<reference evidence="1" key="1">
    <citation type="submission" date="2021-02" db="EMBL/GenBank/DDBJ databases">
        <authorList>
            <person name="Nowell W R."/>
        </authorList>
    </citation>
    <scope>NUCLEOTIDE SEQUENCE</scope>
</reference>
<dbReference type="Proteomes" id="UP000663873">
    <property type="component" value="Unassembled WGS sequence"/>
</dbReference>
<comment type="caution">
    <text evidence="1">The sequence shown here is derived from an EMBL/GenBank/DDBJ whole genome shotgun (WGS) entry which is preliminary data.</text>
</comment>
<proteinExistence type="predicted"/>
<dbReference type="AlphaFoldDB" id="A0A820RUB0"/>
<sequence>MADLWGALEEIEPGTSPTVTVAIRTPDVTVVQDLINHDKIQRETEQLRQSMNYSAQIVIAAYKVADYVPNLENSEHRQFWQSEVIPTLVKSLDQDVKARSVVMESFSSVRDLAISIKNGAELVKLRDICLGSPAAVAAAQRTVSAALNDLNKSIEKAESIKSSALNEFAGQTEKLLKIMGPETAKYTEERVKIGDQLRKEYEKEEKFHAEIAHKKGEMERYSHLMHATQNRAKGSLAALNETKNRTKEMMSLNEKLEKTIQNIAASIPKTETSTNIERSAWLPWRKTTSTSTKSFMIENPNRVVEKNYYESMVLSRMSRIREHQKQEMAEESVLNDLERCLSDYKAKYKIIVNELEEYEKLLPIKIAESEREIIRLNELLIDIDKGVTDAKNIYGHHGDTLVRCLAEIKCLAKAINNGATAYTPLVGVLKGRLKYNLSYVILVKYAFFSFIHYSAVKASVDAQIELLMSKDPNDIFLGGSQLLRQVECLGHYHTCASVCLEPPQEYQNIAVTTRVQAIEMS</sequence>
<organism evidence="1 2">
    <name type="scientific">Rotaria socialis</name>
    <dbReference type="NCBI Taxonomy" id="392032"/>
    <lineage>
        <taxon>Eukaryota</taxon>
        <taxon>Metazoa</taxon>
        <taxon>Spiralia</taxon>
        <taxon>Gnathifera</taxon>
        <taxon>Rotifera</taxon>
        <taxon>Eurotatoria</taxon>
        <taxon>Bdelloidea</taxon>
        <taxon>Philodinida</taxon>
        <taxon>Philodinidae</taxon>
        <taxon>Rotaria</taxon>
    </lineage>
</organism>